<dbReference type="GO" id="GO:0008999">
    <property type="term" value="F:protein-N-terminal-alanine acetyltransferase activity"/>
    <property type="evidence" value="ECO:0007669"/>
    <property type="project" value="TreeGrafter"/>
</dbReference>
<dbReference type="InterPro" id="IPR000182">
    <property type="entry name" value="GNAT_dom"/>
</dbReference>
<dbReference type="GO" id="GO:1990189">
    <property type="term" value="F:protein N-terminal-serine acetyltransferase activity"/>
    <property type="evidence" value="ECO:0007669"/>
    <property type="project" value="TreeGrafter"/>
</dbReference>
<dbReference type="Pfam" id="PF13302">
    <property type="entry name" value="Acetyltransf_3"/>
    <property type="match status" value="1"/>
</dbReference>
<organism evidence="2 3">
    <name type="scientific">Arthrobacter alpinus</name>
    <dbReference type="NCBI Taxonomy" id="656366"/>
    <lineage>
        <taxon>Bacteria</taxon>
        <taxon>Bacillati</taxon>
        <taxon>Actinomycetota</taxon>
        <taxon>Actinomycetes</taxon>
        <taxon>Micrococcales</taxon>
        <taxon>Micrococcaceae</taxon>
        <taxon>Arthrobacter</taxon>
    </lineage>
</organism>
<gene>
    <name evidence="2" type="ORF">AS189_04225</name>
</gene>
<sequence length="80" mass="8722">MDPGPAAQGKGYATEAARAVLELALDQLDFYRVEARLDARNAGSAGICERLGMQREGVLRNNMYLTGEWTSEAVYAVVRS</sequence>
<evidence type="ECO:0000313" key="2">
    <source>
        <dbReference type="EMBL" id="ALO65844.1"/>
    </source>
</evidence>
<dbReference type="PANTHER" id="PTHR43441">
    <property type="entry name" value="RIBOSOMAL-PROTEIN-SERINE ACETYLTRANSFERASE"/>
    <property type="match status" value="1"/>
</dbReference>
<name>A0A0S2LWC4_9MICC</name>
<dbReference type="Gene3D" id="3.40.630.30">
    <property type="match status" value="1"/>
</dbReference>
<dbReference type="PANTHER" id="PTHR43441:SF11">
    <property type="entry name" value="RIBOSOMAL-PROTEIN-SERINE ACETYLTRANSFERASE"/>
    <property type="match status" value="1"/>
</dbReference>
<dbReference type="Proteomes" id="UP000059574">
    <property type="component" value="Chromosome"/>
</dbReference>
<dbReference type="GO" id="GO:0005737">
    <property type="term" value="C:cytoplasm"/>
    <property type="evidence" value="ECO:0007669"/>
    <property type="project" value="TreeGrafter"/>
</dbReference>
<accession>A0A0S2LWC4</accession>
<dbReference type="InterPro" id="IPR051908">
    <property type="entry name" value="Ribosomal_N-acetyltransferase"/>
</dbReference>
<reference evidence="2 3" key="2">
    <citation type="journal article" date="2016" name="J. Biotechnol.">
        <title>Complete genome sequence of Arthrobacter alpinus ERGS4:06, a yellow pigmented bacterium tolerant to cold and radiations isolated from Sikkim Himalaya.</title>
        <authorList>
            <person name="Kumar R."/>
            <person name="Singh D."/>
            <person name="Swarnkar M.K."/>
            <person name="Singh A.K."/>
            <person name="Kumar S."/>
        </authorList>
    </citation>
    <scope>NUCLEOTIDE SEQUENCE [LARGE SCALE GENOMIC DNA]</scope>
    <source>
        <strain evidence="2 3">ERGS4:06</strain>
    </source>
</reference>
<dbReference type="SUPFAM" id="SSF55729">
    <property type="entry name" value="Acyl-CoA N-acyltransferases (Nat)"/>
    <property type="match status" value="1"/>
</dbReference>
<dbReference type="EMBL" id="CP013200">
    <property type="protein sequence ID" value="ALO65844.1"/>
    <property type="molecule type" value="Genomic_DNA"/>
</dbReference>
<dbReference type="AlphaFoldDB" id="A0A0S2LWC4"/>
<proteinExistence type="predicted"/>
<evidence type="ECO:0000259" key="1">
    <source>
        <dbReference type="PROSITE" id="PS51186"/>
    </source>
</evidence>
<reference evidence="3" key="1">
    <citation type="submission" date="2015-11" db="EMBL/GenBank/DDBJ databases">
        <authorList>
            <person name="Kumar R."/>
            <person name="Singh D."/>
            <person name="Swarnkar M.K."/>
            <person name="Singh A.K."/>
            <person name="Kumar S."/>
        </authorList>
    </citation>
    <scope>NUCLEOTIDE SEQUENCE [LARGE SCALE GENOMIC DNA]</scope>
    <source>
        <strain evidence="3">ERGS4:06</strain>
    </source>
</reference>
<feature type="domain" description="N-acetyltransferase" evidence="1">
    <location>
        <begin position="1"/>
        <end position="80"/>
    </location>
</feature>
<evidence type="ECO:0000313" key="3">
    <source>
        <dbReference type="Proteomes" id="UP000059574"/>
    </source>
</evidence>
<dbReference type="InterPro" id="IPR016181">
    <property type="entry name" value="Acyl_CoA_acyltransferase"/>
</dbReference>
<dbReference type="PROSITE" id="PS51186">
    <property type="entry name" value="GNAT"/>
    <property type="match status" value="1"/>
</dbReference>
<protein>
    <recommendedName>
        <fullName evidence="1">N-acetyltransferase domain-containing protein</fullName>
    </recommendedName>
</protein>